<keyword evidence="7 11" id="KW-0408">Iron</keyword>
<feature type="binding site" description="axial binding residue" evidence="11">
    <location>
        <position position="214"/>
    </location>
    <ligand>
        <name>heme</name>
        <dbReference type="ChEBI" id="CHEBI:30413"/>
    </ligand>
    <ligandPart>
        <name>Fe</name>
        <dbReference type="ChEBI" id="CHEBI:18248"/>
    </ligandPart>
</feature>
<feature type="binding site" description="axial binding residue" evidence="11">
    <location>
        <position position="276"/>
    </location>
    <ligand>
        <name>heme</name>
        <dbReference type="ChEBI" id="CHEBI:30413"/>
    </ligand>
    <ligandPart>
        <name>Fe</name>
        <dbReference type="ChEBI" id="CHEBI:18248"/>
    </ligandPart>
</feature>
<feature type="transmembrane region" description="Helical" evidence="11">
    <location>
        <begin position="216"/>
        <end position="234"/>
    </location>
</feature>
<comment type="subcellular location">
    <subcellularLocation>
        <location evidence="11">Cell membrane</location>
        <topology evidence="11">Multi-pass membrane protein</topology>
    </subcellularLocation>
    <subcellularLocation>
        <location evidence="1">Membrane</location>
        <topology evidence="1">Multi-pass membrane protein</topology>
    </subcellularLocation>
</comment>
<feature type="transmembrane region" description="Helical" evidence="11">
    <location>
        <begin position="163"/>
        <end position="180"/>
    </location>
</feature>
<protein>
    <recommendedName>
        <fullName evidence="11">Heme A synthase</fullName>
        <shortName evidence="11">HAS</shortName>
        <ecNumber evidence="11">1.17.99.9</ecNumber>
    </recommendedName>
    <alternativeName>
        <fullName evidence="11">Cytochrome aa3-controlling protein</fullName>
    </alternativeName>
</protein>
<comment type="catalytic activity">
    <reaction evidence="11">
        <text>Fe(II)-heme o + 2 A + H2O = Fe(II)-heme a + 2 AH2</text>
        <dbReference type="Rhea" id="RHEA:63388"/>
        <dbReference type="ChEBI" id="CHEBI:13193"/>
        <dbReference type="ChEBI" id="CHEBI:15377"/>
        <dbReference type="ChEBI" id="CHEBI:17499"/>
        <dbReference type="ChEBI" id="CHEBI:60530"/>
        <dbReference type="ChEBI" id="CHEBI:61715"/>
        <dbReference type="EC" id="1.17.99.9"/>
    </reaction>
</comment>
<dbReference type="InterPro" id="IPR023755">
    <property type="entry name" value="HemeA_Synthase_type1"/>
</dbReference>
<comment type="function">
    <text evidence="11">Catalyzes the conversion of heme O to heme A by two successive hydroxylations of the methyl group at C8. The first hydroxylation forms heme I, the second hydroxylation results in an unstable dihydroxymethyl group, which spontaneously dehydrates, resulting in the formyl group of heme A.</text>
</comment>
<proteinExistence type="inferred from homology"/>
<evidence type="ECO:0000256" key="7">
    <source>
        <dbReference type="ARBA" id="ARBA00023004"/>
    </source>
</evidence>
<evidence type="ECO:0000256" key="3">
    <source>
        <dbReference type="ARBA" id="ARBA00022692"/>
    </source>
</evidence>
<dbReference type="Proteomes" id="UP001223586">
    <property type="component" value="Unassembled WGS sequence"/>
</dbReference>
<comment type="cofactor">
    <cofactor evidence="11">
        <name>heme b</name>
        <dbReference type="ChEBI" id="CHEBI:60344"/>
    </cofactor>
</comment>
<dbReference type="Pfam" id="PF02628">
    <property type="entry name" value="COX15-CtaA"/>
    <property type="match status" value="1"/>
</dbReference>
<evidence type="ECO:0000313" key="13">
    <source>
        <dbReference type="Proteomes" id="UP001223586"/>
    </source>
</evidence>
<feature type="transmembrane region" description="Helical" evidence="11">
    <location>
        <begin position="120"/>
        <end position="142"/>
    </location>
</feature>
<feature type="transmembrane region" description="Helical" evidence="11">
    <location>
        <begin position="59"/>
        <end position="80"/>
    </location>
</feature>
<gene>
    <name evidence="11" type="primary">ctaA</name>
    <name evidence="12" type="ORF">J2S08_002906</name>
</gene>
<evidence type="ECO:0000256" key="4">
    <source>
        <dbReference type="ARBA" id="ARBA00022723"/>
    </source>
</evidence>
<evidence type="ECO:0000256" key="10">
    <source>
        <dbReference type="ARBA" id="ARBA00023157"/>
    </source>
</evidence>
<name>A0ABT9WUZ7_9BACI</name>
<accession>A0ABT9WUZ7</accession>
<keyword evidence="4 11" id="KW-0479">Metal-binding</keyword>
<keyword evidence="8 11" id="KW-0350">Heme biosynthesis</keyword>
<dbReference type="PANTHER" id="PTHR35457">
    <property type="entry name" value="HEME A SYNTHASE"/>
    <property type="match status" value="1"/>
</dbReference>
<feature type="transmembrane region" description="Helical" evidence="11">
    <location>
        <begin position="270"/>
        <end position="295"/>
    </location>
</feature>
<comment type="caution">
    <text evidence="12">The sequence shown here is derived from an EMBL/GenBank/DDBJ whole genome shotgun (WGS) entry which is preliminary data.</text>
</comment>
<dbReference type="HAMAP" id="MF_01664">
    <property type="entry name" value="HemeA_synth_type1"/>
    <property type="match status" value="1"/>
</dbReference>
<comment type="subunit">
    <text evidence="11">Interacts with CtaB.</text>
</comment>
<evidence type="ECO:0000256" key="8">
    <source>
        <dbReference type="ARBA" id="ARBA00023133"/>
    </source>
</evidence>
<keyword evidence="6 11" id="KW-0560">Oxidoreductase</keyword>
<feature type="transmembrane region" description="Helical" evidence="11">
    <location>
        <begin position="241"/>
        <end position="264"/>
    </location>
</feature>
<comment type="caution">
    <text evidence="11">Lacks conserved residue(s) required for the propagation of feature annotation.</text>
</comment>
<dbReference type="InterPro" id="IPR050450">
    <property type="entry name" value="COX15/CtaA_HemeA_synthase"/>
</dbReference>
<dbReference type="InterPro" id="IPR003780">
    <property type="entry name" value="COX15/CtaA_fam"/>
</dbReference>
<evidence type="ECO:0000256" key="5">
    <source>
        <dbReference type="ARBA" id="ARBA00022989"/>
    </source>
</evidence>
<sequence length="326" mass="35783">MHRALKWLAVLTTLGMLLVLLGGALVTKTDSGAGCGDSWPLCHGQLIPSDITIETIIELAHRLVSGVVGILVLLLSYLSWKHVGHKKETKFLAILSAFFLVLQGLIGAAAVMWGQSDFVLALHFGISLISFAAVLLLTLIIFEIDQKFDASSVVIGPKMRGHIIGITIYSYIVVYTGALVRHTNASLVCRDWPLCINSAPAFPNNLVEWVQMGHRFAASIIFIWIGYAAMLAIKHYKHQRVIYYGWIIAFLLVSLQVASGAIVVATKLNIYVALAHALFISLLFGLLSYFILLVTRSNPKLALSKQAAVNDKKRVETKQIPIPKDI</sequence>
<evidence type="ECO:0000256" key="9">
    <source>
        <dbReference type="ARBA" id="ARBA00023136"/>
    </source>
</evidence>
<dbReference type="EC" id="1.17.99.9" evidence="11"/>
<evidence type="ECO:0000256" key="2">
    <source>
        <dbReference type="ARBA" id="ARBA00022475"/>
    </source>
</evidence>
<evidence type="ECO:0000256" key="1">
    <source>
        <dbReference type="ARBA" id="ARBA00004141"/>
    </source>
</evidence>
<keyword evidence="9 11" id="KW-0472">Membrane</keyword>
<dbReference type="RefSeq" id="WP_307230665.1">
    <property type="nucleotide sequence ID" value="NZ_JAUSTT010000017.1"/>
</dbReference>
<keyword evidence="3 11" id="KW-0812">Transmembrane</keyword>
<reference evidence="12 13" key="1">
    <citation type="submission" date="2023-07" db="EMBL/GenBank/DDBJ databases">
        <title>Genomic Encyclopedia of Type Strains, Phase IV (KMG-IV): sequencing the most valuable type-strain genomes for metagenomic binning, comparative biology and taxonomic classification.</title>
        <authorList>
            <person name="Goeker M."/>
        </authorList>
    </citation>
    <scope>NUCLEOTIDE SEQUENCE [LARGE SCALE GENOMIC DNA]</scope>
    <source>
        <strain evidence="12 13">DSM 23837</strain>
    </source>
</reference>
<evidence type="ECO:0000256" key="6">
    <source>
        <dbReference type="ARBA" id="ARBA00023002"/>
    </source>
</evidence>
<organism evidence="12 13">
    <name type="scientific">Bacillus chungangensis</name>
    <dbReference type="NCBI Taxonomy" id="587633"/>
    <lineage>
        <taxon>Bacteria</taxon>
        <taxon>Bacillati</taxon>
        <taxon>Bacillota</taxon>
        <taxon>Bacilli</taxon>
        <taxon>Bacillales</taxon>
        <taxon>Bacillaceae</taxon>
        <taxon>Bacillus</taxon>
    </lineage>
</organism>
<evidence type="ECO:0000313" key="12">
    <source>
        <dbReference type="EMBL" id="MDQ0177027.1"/>
    </source>
</evidence>
<comment type="similarity">
    <text evidence="11">Belongs to the COX15/CtaA family. Type 1 subfamily.</text>
</comment>
<dbReference type="EMBL" id="JAUSTT010000017">
    <property type="protein sequence ID" value="MDQ0177027.1"/>
    <property type="molecule type" value="Genomic_DNA"/>
</dbReference>
<comment type="pathway">
    <text evidence="11">Porphyrin-containing compound metabolism; heme A biosynthesis; heme A from heme O: step 1/1.</text>
</comment>
<feature type="transmembrane region" description="Helical" evidence="11">
    <location>
        <begin position="92"/>
        <end position="114"/>
    </location>
</feature>
<keyword evidence="2 11" id="KW-1003">Cell membrane</keyword>
<keyword evidence="10" id="KW-1015">Disulfide bond</keyword>
<keyword evidence="5 11" id="KW-1133">Transmembrane helix</keyword>
<dbReference type="PANTHER" id="PTHR35457:SF1">
    <property type="entry name" value="HEME A SYNTHASE"/>
    <property type="match status" value="1"/>
</dbReference>
<keyword evidence="13" id="KW-1185">Reference proteome</keyword>
<evidence type="ECO:0000256" key="11">
    <source>
        <dbReference type="HAMAP-Rule" id="MF_01664"/>
    </source>
</evidence>